<sequence>MASTDQTAAVFIEEETIEVVKNEVVISHQEEDVDKASQSKEEVEQSKEEAVKGKDDVMEIYIKNQTLCK</sequence>
<organism evidence="2 3">
    <name type="scientific">Kingdonia uniflora</name>
    <dbReference type="NCBI Taxonomy" id="39325"/>
    <lineage>
        <taxon>Eukaryota</taxon>
        <taxon>Viridiplantae</taxon>
        <taxon>Streptophyta</taxon>
        <taxon>Embryophyta</taxon>
        <taxon>Tracheophyta</taxon>
        <taxon>Spermatophyta</taxon>
        <taxon>Magnoliopsida</taxon>
        <taxon>Ranunculales</taxon>
        <taxon>Circaeasteraceae</taxon>
        <taxon>Kingdonia</taxon>
    </lineage>
</organism>
<keyword evidence="3" id="KW-1185">Reference proteome</keyword>
<gene>
    <name evidence="2" type="ORF">GIB67_009672</name>
</gene>
<reference evidence="2 3" key="1">
    <citation type="journal article" date="2020" name="IScience">
        <title>Genome Sequencing of the Endangered Kingdonia uniflora (Circaeasteraceae, Ranunculales) Reveals Potential Mechanisms of Evolutionary Specialization.</title>
        <authorList>
            <person name="Sun Y."/>
            <person name="Deng T."/>
            <person name="Zhang A."/>
            <person name="Moore M.J."/>
            <person name="Landis J.B."/>
            <person name="Lin N."/>
            <person name="Zhang H."/>
            <person name="Zhang X."/>
            <person name="Huang J."/>
            <person name="Zhang X."/>
            <person name="Sun H."/>
            <person name="Wang H."/>
        </authorList>
    </citation>
    <scope>NUCLEOTIDE SEQUENCE [LARGE SCALE GENOMIC DNA]</scope>
    <source>
        <strain evidence="2">TB1705</strain>
        <tissue evidence="2">Leaf</tissue>
    </source>
</reference>
<evidence type="ECO:0000256" key="1">
    <source>
        <dbReference type="SAM" id="MobiDB-lite"/>
    </source>
</evidence>
<feature type="region of interest" description="Disordered" evidence="1">
    <location>
        <begin position="30"/>
        <end position="50"/>
    </location>
</feature>
<proteinExistence type="predicted"/>
<protein>
    <submittedName>
        <fullName evidence="2">Uncharacterized protein</fullName>
    </submittedName>
</protein>
<comment type="caution">
    <text evidence="2">The sequence shown here is derived from an EMBL/GenBank/DDBJ whole genome shotgun (WGS) entry which is preliminary data.</text>
</comment>
<evidence type="ECO:0000313" key="3">
    <source>
        <dbReference type="Proteomes" id="UP000541444"/>
    </source>
</evidence>
<dbReference type="EMBL" id="JACGCM010002435">
    <property type="protein sequence ID" value="KAF6139825.1"/>
    <property type="molecule type" value="Genomic_DNA"/>
</dbReference>
<accession>A0A7J7LB15</accession>
<dbReference type="Proteomes" id="UP000541444">
    <property type="component" value="Unassembled WGS sequence"/>
</dbReference>
<evidence type="ECO:0000313" key="2">
    <source>
        <dbReference type="EMBL" id="KAF6139825.1"/>
    </source>
</evidence>
<name>A0A7J7LB15_9MAGN</name>
<dbReference type="AlphaFoldDB" id="A0A7J7LB15"/>